<organism evidence="1 2">
    <name type="scientific">Dichanthelium oligosanthes</name>
    <dbReference type="NCBI Taxonomy" id="888268"/>
    <lineage>
        <taxon>Eukaryota</taxon>
        <taxon>Viridiplantae</taxon>
        <taxon>Streptophyta</taxon>
        <taxon>Embryophyta</taxon>
        <taxon>Tracheophyta</taxon>
        <taxon>Spermatophyta</taxon>
        <taxon>Magnoliopsida</taxon>
        <taxon>Liliopsida</taxon>
        <taxon>Poales</taxon>
        <taxon>Poaceae</taxon>
        <taxon>PACMAD clade</taxon>
        <taxon>Panicoideae</taxon>
        <taxon>Panicodae</taxon>
        <taxon>Paniceae</taxon>
        <taxon>Dichantheliinae</taxon>
        <taxon>Dichanthelium</taxon>
    </lineage>
</organism>
<evidence type="ECO:0000313" key="2">
    <source>
        <dbReference type="Proteomes" id="UP000095767"/>
    </source>
</evidence>
<gene>
    <name evidence="1" type="ORF">BAE44_0019392</name>
</gene>
<evidence type="ECO:0000313" key="1">
    <source>
        <dbReference type="EMBL" id="OEL19589.1"/>
    </source>
</evidence>
<reference evidence="1 2" key="1">
    <citation type="submission" date="2016-09" db="EMBL/GenBank/DDBJ databases">
        <title>The draft genome of Dichanthelium oligosanthes: A C3 panicoid grass species.</title>
        <authorList>
            <person name="Studer A.J."/>
            <person name="Schnable J.C."/>
            <person name="Brutnell T.P."/>
        </authorList>
    </citation>
    <scope>NUCLEOTIDE SEQUENCE [LARGE SCALE GENOMIC DNA]</scope>
    <source>
        <strain evidence="2">cv. Kellogg 1175</strain>
        <tissue evidence="1">Leaf</tissue>
    </source>
</reference>
<comment type="caution">
    <text evidence="1">The sequence shown here is derived from an EMBL/GenBank/DDBJ whole genome shotgun (WGS) entry which is preliminary data.</text>
</comment>
<name>A0A1E5V358_9POAL</name>
<proteinExistence type="predicted"/>
<dbReference type="OrthoDB" id="691863at2759"/>
<dbReference type="EMBL" id="LWDX02053102">
    <property type="protein sequence ID" value="OEL19589.1"/>
    <property type="molecule type" value="Genomic_DNA"/>
</dbReference>
<protein>
    <submittedName>
        <fullName evidence="1">Uncharacterized protein</fullName>
    </submittedName>
</protein>
<sequence length="75" mass="7986">MTEPLTTSWLVVPLSYLGGGGSKRKLLLATTAREAHVYDPDSGTLRTVASIAGGGDSEDNSLHLVFLPREPCPVY</sequence>
<dbReference type="AlphaFoldDB" id="A0A1E5V358"/>
<keyword evidence="2" id="KW-1185">Reference proteome</keyword>
<dbReference type="Proteomes" id="UP000095767">
    <property type="component" value="Unassembled WGS sequence"/>
</dbReference>
<accession>A0A1E5V358</accession>